<evidence type="ECO:0000313" key="4">
    <source>
        <dbReference type="EMBL" id="RYP83884.1"/>
    </source>
</evidence>
<evidence type="ECO:0000313" key="5">
    <source>
        <dbReference type="Proteomes" id="UP000295198"/>
    </source>
</evidence>
<dbReference type="EMBL" id="SDKM01000028">
    <property type="protein sequence ID" value="RYP83884.1"/>
    <property type="molecule type" value="Genomic_DNA"/>
</dbReference>
<dbReference type="SMART" id="SM00421">
    <property type="entry name" value="HTH_LUXR"/>
    <property type="match status" value="1"/>
</dbReference>
<dbReference type="Gene3D" id="1.25.40.10">
    <property type="entry name" value="Tetratricopeptide repeat domain"/>
    <property type="match status" value="2"/>
</dbReference>
<dbReference type="GO" id="GO:0004016">
    <property type="term" value="F:adenylate cyclase activity"/>
    <property type="evidence" value="ECO:0007669"/>
    <property type="project" value="TreeGrafter"/>
</dbReference>
<dbReference type="InterPro" id="IPR036388">
    <property type="entry name" value="WH-like_DNA-bd_sf"/>
</dbReference>
<comment type="caution">
    <text evidence="4">The sequence shown here is derived from an EMBL/GenBank/DDBJ whole genome shotgun (WGS) entry which is preliminary data.</text>
</comment>
<dbReference type="Pfam" id="PF00196">
    <property type="entry name" value="GerE"/>
    <property type="match status" value="1"/>
</dbReference>
<proteinExistence type="predicted"/>
<keyword evidence="2" id="KW-0067">ATP-binding</keyword>
<dbReference type="GO" id="GO:0003677">
    <property type="term" value="F:DNA binding"/>
    <property type="evidence" value="ECO:0007669"/>
    <property type="project" value="InterPro"/>
</dbReference>
<dbReference type="InterPro" id="IPR011990">
    <property type="entry name" value="TPR-like_helical_dom_sf"/>
</dbReference>
<dbReference type="PROSITE" id="PS50043">
    <property type="entry name" value="HTH_LUXR_2"/>
    <property type="match status" value="1"/>
</dbReference>
<dbReference type="PANTHER" id="PTHR16305:SF35">
    <property type="entry name" value="TRANSCRIPTIONAL ACTIVATOR DOMAIN"/>
    <property type="match status" value="1"/>
</dbReference>
<dbReference type="GO" id="GO:0005737">
    <property type="term" value="C:cytoplasm"/>
    <property type="evidence" value="ECO:0007669"/>
    <property type="project" value="TreeGrafter"/>
</dbReference>
<dbReference type="Proteomes" id="UP000295198">
    <property type="component" value="Unassembled WGS sequence"/>
</dbReference>
<keyword evidence="1" id="KW-0547">Nucleotide-binding</keyword>
<evidence type="ECO:0000256" key="2">
    <source>
        <dbReference type="ARBA" id="ARBA00022840"/>
    </source>
</evidence>
<dbReference type="SUPFAM" id="SSF52540">
    <property type="entry name" value="P-loop containing nucleoside triphosphate hydrolases"/>
    <property type="match status" value="1"/>
</dbReference>
<dbReference type="OrthoDB" id="3178131at2"/>
<dbReference type="InterPro" id="IPR016032">
    <property type="entry name" value="Sig_transdc_resp-reg_C-effctor"/>
</dbReference>
<dbReference type="AlphaFoldDB" id="A0A4Q4Z9Y0"/>
<dbReference type="SUPFAM" id="SSF48452">
    <property type="entry name" value="TPR-like"/>
    <property type="match status" value="2"/>
</dbReference>
<dbReference type="RefSeq" id="WP_134719426.1">
    <property type="nucleotide sequence ID" value="NZ_SDKM01000028.1"/>
</dbReference>
<feature type="domain" description="HTH luxR-type" evidence="3">
    <location>
        <begin position="850"/>
        <end position="915"/>
    </location>
</feature>
<dbReference type="Pfam" id="PF13191">
    <property type="entry name" value="AAA_16"/>
    <property type="match status" value="1"/>
</dbReference>
<organism evidence="4 5">
    <name type="scientific">Nocardioides guangzhouensis</name>
    <dbReference type="NCBI Taxonomy" id="2497878"/>
    <lineage>
        <taxon>Bacteria</taxon>
        <taxon>Bacillati</taxon>
        <taxon>Actinomycetota</taxon>
        <taxon>Actinomycetes</taxon>
        <taxon>Propionibacteriales</taxon>
        <taxon>Nocardioidaceae</taxon>
        <taxon>Nocardioides</taxon>
    </lineage>
</organism>
<keyword evidence="5" id="KW-1185">Reference proteome</keyword>
<gene>
    <name evidence="4" type="ORF">EKO23_17545</name>
</gene>
<name>A0A4Q4Z9Y0_9ACTN</name>
<dbReference type="GO" id="GO:0005524">
    <property type="term" value="F:ATP binding"/>
    <property type="evidence" value="ECO:0007669"/>
    <property type="project" value="UniProtKB-KW"/>
</dbReference>
<dbReference type="PRINTS" id="PR00038">
    <property type="entry name" value="HTHLUXR"/>
</dbReference>
<dbReference type="PANTHER" id="PTHR16305">
    <property type="entry name" value="TESTICULAR SOLUBLE ADENYLYL CYCLASE"/>
    <property type="match status" value="1"/>
</dbReference>
<evidence type="ECO:0000256" key="1">
    <source>
        <dbReference type="ARBA" id="ARBA00022741"/>
    </source>
</evidence>
<sequence length="926" mass="98529">MVGTPIVERDTEIATLGRLMTRASGGRGGLCAIEGPAGIGKTRLLGHARQRAASSGWRVIDTRCTPMTPNIGYALLRDWLSVIAHRDGAAPLDGPGHVLSELSDDVQRGVGDLVYGARWVLEDLAQEQPLLIVVDDLQWADVGSLEVLDLLISTIQHLPCLLLYAVRTGEPVTSAEALARVRMSGTVLTPSPLTEDAVLSLLRQVDTDASVDDATRVHGMSGGVPFFVRELLEDADTVPDLVVGSIAGRLARLSETATDTARAVCVLDGAAAVGTVAELSQQKLDVVAGDISALVGAHLLSLENGRLQAQHPLIASAVLEHMTPAESAELHGRAVRILIRRGAPRAVVADHLLHTLPGADDDHRERLAEAGKAALKAGQHDLAVRYFNRAIAEGPVGEAQIPLFSAAATAHARAGDIDTALVVWGMAADLTGEPNDLAMLKAEVGDALVMAGRHQEAAAAFASFLDAEQVSCPARQRLTARMVLAGMLDGPHASDLREQVDRILEQPEADDTYDDRLALASGSVLLSFAGKDADRARELARRAAAEGRLLDDENPEGTGLYLAAGALTWTSAFDESERLLSQAIERAQGRGATSSFASASSLRGFSRVYMGMVTEAIQDFEAALGQRSQGWNAYLPGVLAGLVECRIARGELDLAAEHRTELESVAHSPGMTGAYAAWALADLAEANGEHDQAATLYAEVGHLVADRMDNPAILPWRSGQALALIRLGRAHEAVGLARENARLARQFGAPYSVALALRTLAAVDPTGDRMGMLREALDVLKGTRALRLEAQIATDLAGMMVLMTPGQGSDEAVRLLRQAESHANHQELHPLADRVHRLLSRLGQDVQPAQMPGVNKLTVSERRVADLAASGLSNREIAQQLFVTVKAVEWHLSNVYRKLGIRSRTRLAETLNAPLNGGPAGSLLIR</sequence>
<protein>
    <submittedName>
        <fullName evidence="4">Helix-turn-helix transcriptional regulator</fullName>
    </submittedName>
</protein>
<reference evidence="4 5" key="1">
    <citation type="submission" date="2019-01" db="EMBL/GenBank/DDBJ databases">
        <title>Nocardioides guangzhouensis sp. nov., an actinobacterium isolated from soil.</title>
        <authorList>
            <person name="Fu Y."/>
            <person name="Cai Y."/>
            <person name="Lin Z."/>
            <person name="Chen P."/>
        </authorList>
    </citation>
    <scope>NUCLEOTIDE SEQUENCE [LARGE SCALE GENOMIC DNA]</scope>
    <source>
        <strain evidence="4 5">130</strain>
    </source>
</reference>
<dbReference type="InterPro" id="IPR041664">
    <property type="entry name" value="AAA_16"/>
</dbReference>
<dbReference type="SUPFAM" id="SSF46894">
    <property type="entry name" value="C-terminal effector domain of the bipartite response regulators"/>
    <property type="match status" value="1"/>
</dbReference>
<dbReference type="CDD" id="cd06170">
    <property type="entry name" value="LuxR_C_like"/>
    <property type="match status" value="1"/>
</dbReference>
<accession>A0A4Q4Z9Y0</accession>
<dbReference type="Gene3D" id="1.10.10.10">
    <property type="entry name" value="Winged helix-like DNA-binding domain superfamily/Winged helix DNA-binding domain"/>
    <property type="match status" value="1"/>
</dbReference>
<dbReference type="InterPro" id="IPR027417">
    <property type="entry name" value="P-loop_NTPase"/>
</dbReference>
<dbReference type="InterPro" id="IPR000792">
    <property type="entry name" value="Tscrpt_reg_LuxR_C"/>
</dbReference>
<evidence type="ECO:0000259" key="3">
    <source>
        <dbReference type="PROSITE" id="PS50043"/>
    </source>
</evidence>
<dbReference type="GO" id="GO:0006355">
    <property type="term" value="P:regulation of DNA-templated transcription"/>
    <property type="evidence" value="ECO:0007669"/>
    <property type="project" value="InterPro"/>
</dbReference>